<evidence type="ECO:0000313" key="2">
    <source>
        <dbReference type="EMBL" id="MCX2976717.1"/>
    </source>
</evidence>
<dbReference type="InterPro" id="IPR050965">
    <property type="entry name" value="UPF0336/Enoyl-CoA_hydratase"/>
</dbReference>
<organism evidence="2 3">
    <name type="scientific">Candidatus Marimicrobium litorale</name>
    <dbReference type="NCBI Taxonomy" id="2518991"/>
    <lineage>
        <taxon>Bacteria</taxon>
        <taxon>Pseudomonadati</taxon>
        <taxon>Pseudomonadota</taxon>
        <taxon>Gammaproteobacteria</taxon>
        <taxon>Cellvibrionales</taxon>
        <taxon>Halieaceae</taxon>
        <taxon>Marimicrobium</taxon>
    </lineage>
</organism>
<dbReference type="EMBL" id="SHNO01000001">
    <property type="protein sequence ID" value="MCX2976717.1"/>
    <property type="molecule type" value="Genomic_DNA"/>
</dbReference>
<feature type="domain" description="MaoC-like" evidence="1">
    <location>
        <begin position="18"/>
        <end position="113"/>
    </location>
</feature>
<dbReference type="SUPFAM" id="SSF54637">
    <property type="entry name" value="Thioesterase/thiol ester dehydrase-isomerase"/>
    <property type="match status" value="1"/>
</dbReference>
<dbReference type="CDD" id="cd03449">
    <property type="entry name" value="R_hydratase"/>
    <property type="match status" value="1"/>
</dbReference>
<proteinExistence type="predicted"/>
<gene>
    <name evidence="2" type="ORF">EYC82_05060</name>
</gene>
<accession>A0ABT3T392</accession>
<evidence type="ECO:0000259" key="1">
    <source>
        <dbReference type="Pfam" id="PF01575"/>
    </source>
</evidence>
<comment type="caution">
    <text evidence="2">The sequence shown here is derived from an EMBL/GenBank/DDBJ whole genome shotgun (WGS) entry which is preliminary data.</text>
</comment>
<dbReference type="InterPro" id="IPR003965">
    <property type="entry name" value="Fatty_acid_synthase"/>
</dbReference>
<reference evidence="2" key="1">
    <citation type="submission" date="2019-02" db="EMBL/GenBank/DDBJ databases">
        <authorList>
            <person name="Li S.-H."/>
        </authorList>
    </citation>
    <scope>NUCLEOTIDE SEQUENCE</scope>
    <source>
        <strain evidence="2">IMCC11814</strain>
    </source>
</reference>
<dbReference type="InterPro" id="IPR002539">
    <property type="entry name" value="MaoC-like_dom"/>
</dbReference>
<dbReference type="Pfam" id="PF01575">
    <property type="entry name" value="MaoC_dehydratas"/>
    <property type="match status" value="1"/>
</dbReference>
<evidence type="ECO:0000313" key="3">
    <source>
        <dbReference type="Proteomes" id="UP001143304"/>
    </source>
</evidence>
<dbReference type="RefSeq" id="WP_279248458.1">
    <property type="nucleotide sequence ID" value="NZ_SHNO01000001.1"/>
</dbReference>
<dbReference type="InterPro" id="IPR029069">
    <property type="entry name" value="HotDog_dom_sf"/>
</dbReference>
<sequence>MTGLSNYTFDEITIGQTASYSKQVEARDIQLFAAVSGDVNPVHLDADFAANTQFKRCIAHGMLSGAIISAAIAMKLPGPGTIYLNQSMRFRQPVYPGDTVTVHLEVKEINARRGFITLDCRVLNQDQKAVVTGTAEVKAPTQKILLERPALPHVTVEASVDPA</sequence>
<dbReference type="PANTHER" id="PTHR43437">
    <property type="entry name" value="HYDROXYACYL-THIOESTER DEHYDRATASE TYPE 2, MITOCHONDRIAL-RELATED"/>
    <property type="match status" value="1"/>
</dbReference>
<keyword evidence="3" id="KW-1185">Reference proteome</keyword>
<dbReference type="Gene3D" id="3.10.129.10">
    <property type="entry name" value="Hotdog Thioesterase"/>
    <property type="match status" value="1"/>
</dbReference>
<name>A0ABT3T392_9GAMM</name>
<dbReference type="PANTHER" id="PTHR43437:SF3">
    <property type="entry name" value="HYDROXYACYL-THIOESTER DEHYDRATASE TYPE 2, MITOCHONDRIAL"/>
    <property type="match status" value="1"/>
</dbReference>
<dbReference type="PRINTS" id="PR01483">
    <property type="entry name" value="FASYNTHASE"/>
</dbReference>
<protein>
    <submittedName>
        <fullName evidence="2">3-hydroxybutyryl-CoA dehydratase</fullName>
    </submittedName>
</protein>
<dbReference type="Proteomes" id="UP001143304">
    <property type="component" value="Unassembled WGS sequence"/>
</dbReference>